<evidence type="ECO:0000256" key="3">
    <source>
        <dbReference type="ARBA" id="ARBA00023163"/>
    </source>
</evidence>
<feature type="domain" description="NAC" evidence="6">
    <location>
        <begin position="11"/>
        <end position="157"/>
    </location>
</feature>
<dbReference type="InterPro" id="IPR036093">
    <property type="entry name" value="NAC_dom_sf"/>
</dbReference>
<keyword evidence="3" id="KW-0804">Transcription</keyword>
<dbReference type="Pfam" id="PF02365">
    <property type="entry name" value="NAM"/>
    <property type="match status" value="1"/>
</dbReference>
<organism evidence="7 8">
    <name type="scientific">Urochloa decumbens</name>
    <dbReference type="NCBI Taxonomy" id="240449"/>
    <lineage>
        <taxon>Eukaryota</taxon>
        <taxon>Viridiplantae</taxon>
        <taxon>Streptophyta</taxon>
        <taxon>Embryophyta</taxon>
        <taxon>Tracheophyta</taxon>
        <taxon>Spermatophyta</taxon>
        <taxon>Magnoliopsida</taxon>
        <taxon>Liliopsida</taxon>
        <taxon>Poales</taxon>
        <taxon>Poaceae</taxon>
        <taxon>PACMAD clade</taxon>
        <taxon>Panicoideae</taxon>
        <taxon>Panicodae</taxon>
        <taxon>Paniceae</taxon>
        <taxon>Melinidinae</taxon>
        <taxon>Urochloa</taxon>
    </lineage>
</organism>
<dbReference type="AlphaFoldDB" id="A0ABC9E725"/>
<evidence type="ECO:0000256" key="1">
    <source>
        <dbReference type="ARBA" id="ARBA00023015"/>
    </source>
</evidence>
<dbReference type="EMBL" id="OZ075146">
    <property type="protein sequence ID" value="CAL5052182.1"/>
    <property type="molecule type" value="Genomic_DNA"/>
</dbReference>
<evidence type="ECO:0000256" key="2">
    <source>
        <dbReference type="ARBA" id="ARBA00023125"/>
    </source>
</evidence>
<dbReference type="SUPFAM" id="SSF101941">
    <property type="entry name" value="NAC domain"/>
    <property type="match status" value="1"/>
</dbReference>
<protein>
    <recommendedName>
        <fullName evidence="6">NAC domain-containing protein</fullName>
    </recommendedName>
</protein>
<dbReference type="PANTHER" id="PTHR31719:SF116">
    <property type="entry name" value="NAC DOMAIN-CONTAINING PROTEIN"/>
    <property type="match status" value="1"/>
</dbReference>
<keyword evidence="8" id="KW-1185">Reference proteome</keyword>
<evidence type="ECO:0000256" key="5">
    <source>
        <dbReference type="SAM" id="MobiDB-lite"/>
    </source>
</evidence>
<name>A0ABC9E725_9POAL</name>
<dbReference type="InterPro" id="IPR003441">
    <property type="entry name" value="NAC-dom"/>
</dbReference>
<proteinExistence type="predicted"/>
<keyword evidence="2" id="KW-0238">DNA-binding</keyword>
<accession>A0ABC9E725</accession>
<sequence length="399" mass="43047">MSSKAAEMLGHPPGLKFNPDEDELVEFFLLPRVRGEPSWFPGVVVIDDDTAANTHPAKLLERHGLGGDEDAYFFVRTSDAAARQDRHCAGGGRWVSQRPVPNGACIGGQKVQWRRVNLNLQPSRGKSGGGSNGWVMHEYSLTEPPCPFLKICHVTFSGHGKDAKRVPDGEAGCHAGEPAPKRARAAAANSGSSTCVYGSTAPAMDQGYGAYFPIDQCMEASNQQLLGGAYYLPANVMPYMESKEIQAALLQQVQSSTWSIPFAESAATADVYLEQVPLTEQHQPINQLVQSYSAACAYGSTTTVAGEGSSAAAAHASEGISPTSNQEPQHLPLPTEEQLRNTTDQVIQDGQVQTEQSSFWAAAELFLDISTEEPQHDGLDEQEKQFWRSIGVDTDNLVV</sequence>
<evidence type="ECO:0000313" key="7">
    <source>
        <dbReference type="EMBL" id="CAL5052182.1"/>
    </source>
</evidence>
<reference evidence="7" key="1">
    <citation type="submission" date="2024-10" db="EMBL/GenBank/DDBJ databases">
        <authorList>
            <person name="Ryan C."/>
        </authorList>
    </citation>
    <scope>NUCLEOTIDE SEQUENCE [LARGE SCALE GENOMIC DNA]</scope>
</reference>
<dbReference type="GO" id="GO:0003677">
    <property type="term" value="F:DNA binding"/>
    <property type="evidence" value="ECO:0007669"/>
    <property type="project" value="UniProtKB-KW"/>
</dbReference>
<evidence type="ECO:0000259" key="6">
    <source>
        <dbReference type="PROSITE" id="PS51005"/>
    </source>
</evidence>
<keyword evidence="4" id="KW-0539">Nucleus</keyword>
<dbReference type="PANTHER" id="PTHR31719">
    <property type="entry name" value="NAC TRANSCRIPTION FACTOR 56"/>
    <property type="match status" value="1"/>
</dbReference>
<feature type="region of interest" description="Disordered" evidence="5">
    <location>
        <begin position="309"/>
        <end position="331"/>
    </location>
</feature>
<dbReference type="PROSITE" id="PS51005">
    <property type="entry name" value="NAC"/>
    <property type="match status" value="1"/>
</dbReference>
<gene>
    <name evidence="7" type="ORF">URODEC1_LOCUS92571</name>
</gene>
<dbReference type="Proteomes" id="UP001497457">
    <property type="component" value="Chromosome 36b"/>
</dbReference>
<dbReference type="Gene3D" id="2.170.150.80">
    <property type="entry name" value="NAC domain"/>
    <property type="match status" value="1"/>
</dbReference>
<evidence type="ECO:0000256" key="4">
    <source>
        <dbReference type="ARBA" id="ARBA00023242"/>
    </source>
</evidence>
<keyword evidence="1" id="KW-0805">Transcription regulation</keyword>
<evidence type="ECO:0000313" key="8">
    <source>
        <dbReference type="Proteomes" id="UP001497457"/>
    </source>
</evidence>
<feature type="compositionally biased region" description="Low complexity" evidence="5">
    <location>
        <begin position="309"/>
        <end position="319"/>
    </location>
</feature>